<dbReference type="PANTHER" id="PTHR16537">
    <property type="entry name" value="SJOEGREN SYNDROME/SCLERODERMA AUTOANTIGEN 1"/>
    <property type="match status" value="1"/>
</dbReference>
<evidence type="ECO:0008006" key="4">
    <source>
        <dbReference type="Google" id="ProtNLM"/>
    </source>
</evidence>
<feature type="region of interest" description="Disordered" evidence="1">
    <location>
        <begin position="85"/>
        <end position="134"/>
    </location>
</feature>
<proteinExistence type="predicted"/>
<protein>
    <recommendedName>
        <fullName evidence="4">Sjogrens syndrome scleroderma autoantigen 1 family protein</fullName>
    </recommendedName>
</protein>
<feature type="compositionally biased region" description="Polar residues" evidence="1">
    <location>
        <begin position="92"/>
        <end position="101"/>
    </location>
</feature>
<dbReference type="PANTHER" id="PTHR16537:SF1">
    <property type="entry name" value="PROTEIN ZNRD2"/>
    <property type="match status" value="1"/>
</dbReference>
<gene>
    <name evidence="2" type="ORF">FA15DRAFT_664878</name>
</gene>
<sequence length="323" mass="34606">MSISDVSSILGDYMLKGWVLTDKSCRNPGCATPLMRSPRGTPEVWFCASCDGGPPGTKVSVSANSGASTSANTAASASTVSSVVSRGRSLESRPSTPATEISDSEDVPGSPLFVLPPETEESRRRRDQSDRASKELGRRLLRGWAMLGEECQNPTCIGVPLMRQPNTGGQQSPLKECVVCDTVYSTARNGSGIERLVPIQTEAHRSPAHQPPNNPVVSPAENDRQLLTRSQRTAQTHEAVQNTQQSALHNLIVDTEILSEASTNLQLSLKDLSNDLSTMRSSRFSSPESISRIAKAMSDVSVALGDIEKLRWSQFVGQGPGAS</sequence>
<accession>A0A5C3L8J0</accession>
<dbReference type="EMBL" id="ML210153">
    <property type="protein sequence ID" value="TFK28813.1"/>
    <property type="molecule type" value="Genomic_DNA"/>
</dbReference>
<dbReference type="OrthoDB" id="28939at2759"/>
<dbReference type="InterPro" id="IPR009563">
    <property type="entry name" value="SSSCA1"/>
</dbReference>
<reference evidence="2 3" key="1">
    <citation type="journal article" date="2019" name="Nat. Ecol. Evol.">
        <title>Megaphylogeny resolves global patterns of mushroom evolution.</title>
        <authorList>
            <person name="Varga T."/>
            <person name="Krizsan K."/>
            <person name="Foldi C."/>
            <person name="Dima B."/>
            <person name="Sanchez-Garcia M."/>
            <person name="Sanchez-Ramirez S."/>
            <person name="Szollosi G.J."/>
            <person name="Szarkandi J.G."/>
            <person name="Papp V."/>
            <person name="Albert L."/>
            <person name="Andreopoulos W."/>
            <person name="Angelini C."/>
            <person name="Antonin V."/>
            <person name="Barry K.W."/>
            <person name="Bougher N.L."/>
            <person name="Buchanan P."/>
            <person name="Buyck B."/>
            <person name="Bense V."/>
            <person name="Catcheside P."/>
            <person name="Chovatia M."/>
            <person name="Cooper J."/>
            <person name="Damon W."/>
            <person name="Desjardin D."/>
            <person name="Finy P."/>
            <person name="Geml J."/>
            <person name="Haridas S."/>
            <person name="Hughes K."/>
            <person name="Justo A."/>
            <person name="Karasinski D."/>
            <person name="Kautmanova I."/>
            <person name="Kiss B."/>
            <person name="Kocsube S."/>
            <person name="Kotiranta H."/>
            <person name="LaButti K.M."/>
            <person name="Lechner B.E."/>
            <person name="Liimatainen K."/>
            <person name="Lipzen A."/>
            <person name="Lukacs Z."/>
            <person name="Mihaltcheva S."/>
            <person name="Morgado L.N."/>
            <person name="Niskanen T."/>
            <person name="Noordeloos M.E."/>
            <person name="Ohm R.A."/>
            <person name="Ortiz-Santana B."/>
            <person name="Ovrebo C."/>
            <person name="Racz N."/>
            <person name="Riley R."/>
            <person name="Savchenko A."/>
            <person name="Shiryaev A."/>
            <person name="Soop K."/>
            <person name="Spirin V."/>
            <person name="Szebenyi C."/>
            <person name="Tomsovsky M."/>
            <person name="Tulloss R.E."/>
            <person name="Uehling J."/>
            <person name="Grigoriev I.V."/>
            <person name="Vagvolgyi C."/>
            <person name="Papp T."/>
            <person name="Martin F.M."/>
            <person name="Miettinen O."/>
            <person name="Hibbett D.S."/>
            <person name="Nagy L.G."/>
        </authorList>
    </citation>
    <scope>NUCLEOTIDE SEQUENCE [LARGE SCALE GENOMIC DNA]</scope>
    <source>
        <strain evidence="2 3">CBS 121175</strain>
    </source>
</reference>
<evidence type="ECO:0000256" key="1">
    <source>
        <dbReference type="SAM" id="MobiDB-lite"/>
    </source>
</evidence>
<dbReference type="Proteomes" id="UP000307440">
    <property type="component" value="Unassembled WGS sequence"/>
</dbReference>
<name>A0A5C3L8J0_COPMA</name>
<dbReference type="STRING" id="230819.A0A5C3L8J0"/>
<evidence type="ECO:0000313" key="3">
    <source>
        <dbReference type="Proteomes" id="UP000307440"/>
    </source>
</evidence>
<organism evidence="2 3">
    <name type="scientific">Coprinopsis marcescibilis</name>
    <name type="common">Agaric fungus</name>
    <name type="synonym">Psathyrella marcescibilis</name>
    <dbReference type="NCBI Taxonomy" id="230819"/>
    <lineage>
        <taxon>Eukaryota</taxon>
        <taxon>Fungi</taxon>
        <taxon>Dikarya</taxon>
        <taxon>Basidiomycota</taxon>
        <taxon>Agaricomycotina</taxon>
        <taxon>Agaricomycetes</taxon>
        <taxon>Agaricomycetidae</taxon>
        <taxon>Agaricales</taxon>
        <taxon>Agaricineae</taxon>
        <taxon>Psathyrellaceae</taxon>
        <taxon>Coprinopsis</taxon>
    </lineage>
</organism>
<feature type="compositionally biased region" description="Basic and acidic residues" evidence="1">
    <location>
        <begin position="120"/>
        <end position="134"/>
    </location>
</feature>
<evidence type="ECO:0000313" key="2">
    <source>
        <dbReference type="EMBL" id="TFK28813.1"/>
    </source>
</evidence>
<dbReference type="InterPro" id="IPR051888">
    <property type="entry name" value="UPF0148_domain"/>
</dbReference>
<dbReference type="AlphaFoldDB" id="A0A5C3L8J0"/>
<dbReference type="Pfam" id="PF06677">
    <property type="entry name" value="Auto_anti-p27"/>
    <property type="match status" value="2"/>
</dbReference>
<keyword evidence="3" id="KW-1185">Reference proteome</keyword>